<dbReference type="GO" id="GO:0016020">
    <property type="term" value="C:membrane"/>
    <property type="evidence" value="ECO:0007669"/>
    <property type="project" value="UniProtKB-SubCell"/>
</dbReference>
<dbReference type="GO" id="GO:0005739">
    <property type="term" value="C:mitochondrion"/>
    <property type="evidence" value="ECO:0007669"/>
    <property type="project" value="UniProtKB-SubCell"/>
</dbReference>
<keyword evidence="9" id="KW-1185">Reference proteome</keyword>
<keyword evidence="4" id="KW-0256">Endoplasmic reticulum</keyword>
<evidence type="ECO:0000313" key="9">
    <source>
        <dbReference type="Proteomes" id="UP000053789"/>
    </source>
</evidence>
<evidence type="ECO:0000256" key="5">
    <source>
        <dbReference type="ARBA" id="ARBA00023128"/>
    </source>
</evidence>
<sequence>MATPHRGSDAARIGKLVQKAAQYTWRKPNIDFLNILERNSPSLFKQLKNFTTISPQMSRFCLYETIPSSIGLIVPLDSAVFDGFGVESSHIPGDHLGMCKFENRNSGGYKRVLRYIRRMVNDASNASRLTRERPAKIARRGSPMAGRSENKHLLEDNGPGTV</sequence>
<evidence type="ECO:0000256" key="7">
    <source>
        <dbReference type="SAM" id="MobiDB-lite"/>
    </source>
</evidence>
<dbReference type="OrthoDB" id="427518at2759"/>
<keyword evidence="5" id="KW-0496">Mitochondrion</keyword>
<dbReference type="InterPro" id="IPR052374">
    <property type="entry name" value="SERAC1"/>
</dbReference>
<protein>
    <submittedName>
        <fullName evidence="8">Uncharacterized protein</fullName>
    </submittedName>
</protein>
<accession>A0A0D2GEM9</accession>
<dbReference type="GeneID" id="27695146"/>
<dbReference type="GO" id="GO:0005783">
    <property type="term" value="C:endoplasmic reticulum"/>
    <property type="evidence" value="ECO:0007669"/>
    <property type="project" value="UniProtKB-SubCell"/>
</dbReference>
<dbReference type="HOGENOM" id="CLU_1635193_0_0_1"/>
<proteinExistence type="predicted"/>
<keyword evidence="6" id="KW-0472">Membrane</keyword>
<dbReference type="AlphaFoldDB" id="A0A0D2GEM9"/>
<organism evidence="8 9">
    <name type="scientific">Cladophialophora bantiana (strain ATCC 10958 / CBS 173.52 / CDC B-1940 / NIH 8579)</name>
    <name type="common">Xylohypha bantiana</name>
    <dbReference type="NCBI Taxonomy" id="1442370"/>
    <lineage>
        <taxon>Eukaryota</taxon>
        <taxon>Fungi</taxon>
        <taxon>Dikarya</taxon>
        <taxon>Ascomycota</taxon>
        <taxon>Pezizomycotina</taxon>
        <taxon>Eurotiomycetes</taxon>
        <taxon>Chaetothyriomycetidae</taxon>
        <taxon>Chaetothyriales</taxon>
        <taxon>Herpotrichiellaceae</taxon>
        <taxon>Cladophialophora</taxon>
    </lineage>
</organism>
<evidence type="ECO:0000256" key="2">
    <source>
        <dbReference type="ARBA" id="ARBA00004240"/>
    </source>
</evidence>
<dbReference type="EMBL" id="KN846982">
    <property type="protein sequence ID" value="KIW96827.1"/>
    <property type="molecule type" value="Genomic_DNA"/>
</dbReference>
<reference evidence="8" key="1">
    <citation type="submission" date="2015-01" db="EMBL/GenBank/DDBJ databases">
        <title>The Genome Sequence of Cladophialophora bantiana CBS 173.52.</title>
        <authorList>
            <consortium name="The Broad Institute Genomics Platform"/>
            <person name="Cuomo C."/>
            <person name="de Hoog S."/>
            <person name="Gorbushina A."/>
            <person name="Stielow B."/>
            <person name="Teixiera M."/>
            <person name="Abouelleil A."/>
            <person name="Chapman S.B."/>
            <person name="Priest M."/>
            <person name="Young S.K."/>
            <person name="Wortman J."/>
            <person name="Nusbaum C."/>
            <person name="Birren B."/>
        </authorList>
    </citation>
    <scope>NUCLEOTIDE SEQUENCE [LARGE SCALE GENOMIC DNA]</scope>
    <source>
        <strain evidence="8">CBS 173.52</strain>
    </source>
</reference>
<gene>
    <name evidence="8" type="ORF">Z519_02218</name>
</gene>
<evidence type="ECO:0000256" key="1">
    <source>
        <dbReference type="ARBA" id="ARBA00004173"/>
    </source>
</evidence>
<dbReference type="PANTHER" id="PTHR48182">
    <property type="entry name" value="PROTEIN SERAC1"/>
    <property type="match status" value="1"/>
</dbReference>
<dbReference type="PANTHER" id="PTHR48182:SF2">
    <property type="entry name" value="PROTEIN SERAC1"/>
    <property type="match status" value="1"/>
</dbReference>
<comment type="subcellular location">
    <subcellularLocation>
        <location evidence="2">Endoplasmic reticulum</location>
    </subcellularLocation>
    <subcellularLocation>
        <location evidence="3">Membrane</location>
    </subcellularLocation>
    <subcellularLocation>
        <location evidence="1">Mitochondrion</location>
    </subcellularLocation>
</comment>
<dbReference type="RefSeq" id="XP_016623496.1">
    <property type="nucleotide sequence ID" value="XM_016759975.1"/>
</dbReference>
<feature type="region of interest" description="Disordered" evidence="7">
    <location>
        <begin position="127"/>
        <end position="162"/>
    </location>
</feature>
<dbReference type="Proteomes" id="UP000053789">
    <property type="component" value="Unassembled WGS sequence"/>
</dbReference>
<evidence type="ECO:0000256" key="6">
    <source>
        <dbReference type="ARBA" id="ARBA00023136"/>
    </source>
</evidence>
<name>A0A0D2GEM9_CLAB1</name>
<evidence type="ECO:0000256" key="4">
    <source>
        <dbReference type="ARBA" id="ARBA00022824"/>
    </source>
</evidence>
<evidence type="ECO:0000313" key="8">
    <source>
        <dbReference type="EMBL" id="KIW96827.1"/>
    </source>
</evidence>
<dbReference type="VEuPathDB" id="FungiDB:Z519_02218"/>
<evidence type="ECO:0000256" key="3">
    <source>
        <dbReference type="ARBA" id="ARBA00004370"/>
    </source>
</evidence>